<name>A0A0L7CSK0_BIFBR</name>
<dbReference type="PANTHER" id="PTHR30349:SF64">
    <property type="entry name" value="PROPHAGE INTEGRASE INTD-RELATED"/>
    <property type="match status" value="1"/>
</dbReference>
<feature type="domain" description="Core-binding (CB)" evidence="7">
    <location>
        <begin position="103"/>
        <end position="191"/>
    </location>
</feature>
<dbReference type="PROSITE" id="PS51900">
    <property type="entry name" value="CB"/>
    <property type="match status" value="1"/>
</dbReference>
<dbReference type="InterPro" id="IPR050090">
    <property type="entry name" value="Tyrosine_recombinase_XerCD"/>
</dbReference>
<evidence type="ECO:0008006" key="10">
    <source>
        <dbReference type="Google" id="ProtNLM"/>
    </source>
</evidence>
<dbReference type="InterPro" id="IPR044068">
    <property type="entry name" value="CB"/>
</dbReference>
<gene>
    <name evidence="8" type="ORF">BBM1114_10775</name>
</gene>
<dbReference type="InterPro" id="IPR011010">
    <property type="entry name" value="DNA_brk_join_enz"/>
</dbReference>
<dbReference type="PATRIC" id="fig|1365964.3.peg.2180"/>
<comment type="caution">
    <text evidence="8">The sequence shown here is derived from an EMBL/GenBank/DDBJ whole genome shotgun (WGS) entry which is preliminary data.</text>
</comment>
<dbReference type="AlphaFoldDB" id="A0A0L7CSK0"/>
<dbReference type="GO" id="GO:0015074">
    <property type="term" value="P:DNA integration"/>
    <property type="evidence" value="ECO:0007669"/>
    <property type="project" value="UniProtKB-KW"/>
</dbReference>
<evidence type="ECO:0000259" key="7">
    <source>
        <dbReference type="PROSITE" id="PS51900"/>
    </source>
</evidence>
<evidence type="ECO:0000259" key="6">
    <source>
        <dbReference type="PROSITE" id="PS51898"/>
    </source>
</evidence>
<dbReference type="InterPro" id="IPR010998">
    <property type="entry name" value="Integrase_recombinase_N"/>
</dbReference>
<proteinExistence type="inferred from homology"/>
<dbReference type="Proteomes" id="UP000036802">
    <property type="component" value="Unassembled WGS sequence"/>
</dbReference>
<dbReference type="RefSeq" id="WP_080990377.1">
    <property type="nucleotide sequence ID" value="NZ_AVQC01000027.1"/>
</dbReference>
<organism evidence="8 9">
    <name type="scientific">Bifidobacterium breve MCC 1114</name>
    <dbReference type="NCBI Taxonomy" id="1365964"/>
    <lineage>
        <taxon>Bacteria</taxon>
        <taxon>Bacillati</taxon>
        <taxon>Actinomycetota</taxon>
        <taxon>Actinomycetes</taxon>
        <taxon>Bifidobacteriales</taxon>
        <taxon>Bifidobacteriaceae</taxon>
        <taxon>Bifidobacterium</taxon>
    </lineage>
</organism>
<dbReference type="SUPFAM" id="SSF56349">
    <property type="entry name" value="DNA breaking-rejoining enzymes"/>
    <property type="match status" value="1"/>
</dbReference>
<dbReference type="CDD" id="cd01189">
    <property type="entry name" value="INT_ICEBs1_C_like"/>
    <property type="match status" value="1"/>
</dbReference>
<keyword evidence="3 5" id="KW-0238">DNA-binding</keyword>
<keyword evidence="2" id="KW-0229">DNA integration</keyword>
<dbReference type="InterPro" id="IPR002104">
    <property type="entry name" value="Integrase_catalytic"/>
</dbReference>
<dbReference type="PROSITE" id="PS51898">
    <property type="entry name" value="TYR_RECOMBINASE"/>
    <property type="match status" value="1"/>
</dbReference>
<dbReference type="GO" id="GO:0003677">
    <property type="term" value="F:DNA binding"/>
    <property type="evidence" value="ECO:0007669"/>
    <property type="project" value="UniProtKB-UniRule"/>
</dbReference>
<protein>
    <recommendedName>
        <fullName evidence="10">Integrase</fullName>
    </recommendedName>
</protein>
<evidence type="ECO:0000256" key="2">
    <source>
        <dbReference type="ARBA" id="ARBA00022908"/>
    </source>
</evidence>
<evidence type="ECO:0000256" key="5">
    <source>
        <dbReference type="PROSITE-ProRule" id="PRU01248"/>
    </source>
</evidence>
<dbReference type="InterPro" id="IPR004107">
    <property type="entry name" value="Integrase_SAM-like_N"/>
</dbReference>
<dbReference type="InterPro" id="IPR013762">
    <property type="entry name" value="Integrase-like_cat_sf"/>
</dbReference>
<evidence type="ECO:0000313" key="8">
    <source>
        <dbReference type="EMBL" id="KOA62593.1"/>
    </source>
</evidence>
<comment type="similarity">
    <text evidence="1">Belongs to the 'phage' integrase family.</text>
</comment>
<evidence type="ECO:0000256" key="3">
    <source>
        <dbReference type="ARBA" id="ARBA00023125"/>
    </source>
</evidence>
<dbReference type="Gene3D" id="1.10.443.10">
    <property type="entry name" value="Intergrase catalytic core"/>
    <property type="match status" value="1"/>
</dbReference>
<dbReference type="Pfam" id="PF14659">
    <property type="entry name" value="Phage_int_SAM_3"/>
    <property type="match status" value="1"/>
</dbReference>
<dbReference type="PANTHER" id="PTHR30349">
    <property type="entry name" value="PHAGE INTEGRASE-RELATED"/>
    <property type="match status" value="1"/>
</dbReference>
<evidence type="ECO:0000313" key="9">
    <source>
        <dbReference type="Proteomes" id="UP000036802"/>
    </source>
</evidence>
<dbReference type="EMBL" id="AVQC01000027">
    <property type="protein sequence ID" value="KOA62593.1"/>
    <property type="molecule type" value="Genomic_DNA"/>
</dbReference>
<evidence type="ECO:0000256" key="4">
    <source>
        <dbReference type="ARBA" id="ARBA00023172"/>
    </source>
</evidence>
<keyword evidence="4" id="KW-0233">DNA recombination</keyword>
<dbReference type="GO" id="GO:0006310">
    <property type="term" value="P:DNA recombination"/>
    <property type="evidence" value="ECO:0007669"/>
    <property type="project" value="UniProtKB-KW"/>
</dbReference>
<evidence type="ECO:0000256" key="1">
    <source>
        <dbReference type="ARBA" id="ARBA00008857"/>
    </source>
</evidence>
<dbReference type="Gene3D" id="1.10.150.130">
    <property type="match status" value="1"/>
</dbReference>
<accession>A0A0L7CSK0</accession>
<reference evidence="8 9" key="1">
    <citation type="journal article" date="2015" name="Int J Genomics">
        <title>Comparative Genomics Revealed Genetic Diversity and Species/Strain-Level Differences in Carbohydrate Metabolism of Three Probiotic Bifidobacterial Species.</title>
        <authorList>
            <person name="Odamaki T."/>
            <person name="Horigome A."/>
            <person name="Sugahara H."/>
            <person name="Hashikura N."/>
            <person name="Minami J."/>
            <person name="Xiao J.Z."/>
            <person name="Abe F."/>
        </authorList>
    </citation>
    <scope>NUCLEOTIDE SEQUENCE [LARGE SCALE GENOMIC DNA]</scope>
    <source>
        <strain evidence="8 9">MCC 1114</strain>
    </source>
</reference>
<sequence>MARVFIVDRWLKNDENGNPPTAAMKRSLANAKDPMKAKVPAEHRSSTYGKYDRWRCRWYAEAQGVKTEKSKTFRLLSDAEEFKAAMEDDIRRGRYHDPKLAQKPFRRVAEEWTATKADIKPGTLRRYKRELRIYINPQWGDTPIGDIKTEAIQKWVNQLSEGGYPADRKRGTENTRALKPRSIRNIVRVVMGGVLGHALKQGYITANPMQSVATPRVVDDDDDMVFLSISEVEDLAIEAGRVKNDPQDTLIVRWQAYVGPRIGETFALQVKDMDFPRRRSRIRRTWAEDKDGKMILGSPKNGKARWVAFPEFLVAGLERQCDGRDPDDYVFRAVRGGNLWVNTWRSRIWSPAVRRAGMEDSGVRIHDLRHTYASIAIANGCDVKTLQSQLGHSSAMVTLDTYARLWPEKLDEVADAVGRARAEELDEAA</sequence>
<feature type="domain" description="Tyr recombinase" evidence="6">
    <location>
        <begin position="213"/>
        <end position="415"/>
    </location>
</feature>
<dbReference type="Pfam" id="PF00589">
    <property type="entry name" value="Phage_integrase"/>
    <property type="match status" value="1"/>
</dbReference>